<evidence type="ECO:0000259" key="3">
    <source>
        <dbReference type="PROSITE" id="PS50157"/>
    </source>
</evidence>
<dbReference type="Gene3D" id="3.30.160.60">
    <property type="entry name" value="Classic Zinc Finger"/>
    <property type="match status" value="1"/>
</dbReference>
<dbReference type="PANTHER" id="PTHR46664:SF1">
    <property type="entry name" value="ATM INTERACTOR"/>
    <property type="match status" value="1"/>
</dbReference>
<feature type="compositionally biased region" description="Polar residues" evidence="2">
    <location>
        <begin position="1"/>
        <end position="13"/>
    </location>
</feature>
<dbReference type="InterPro" id="IPR013087">
    <property type="entry name" value="Znf_C2H2_type"/>
</dbReference>
<evidence type="ECO:0000313" key="4">
    <source>
        <dbReference type="EMBL" id="CDS19605.1"/>
    </source>
</evidence>
<dbReference type="AlphaFoldDB" id="A0A068WIL0"/>
<keyword evidence="1" id="KW-0863">Zinc-finger</keyword>
<dbReference type="SMART" id="SM00355">
    <property type="entry name" value="ZnF_C2H2"/>
    <property type="match status" value="4"/>
</dbReference>
<dbReference type="GO" id="GO:0008270">
    <property type="term" value="F:zinc ion binding"/>
    <property type="evidence" value="ECO:0007669"/>
    <property type="project" value="UniProtKB-KW"/>
</dbReference>
<evidence type="ECO:0000313" key="6">
    <source>
        <dbReference type="WBParaSite" id="EgrG_000493200"/>
    </source>
</evidence>
<dbReference type="GO" id="GO:0000976">
    <property type="term" value="F:transcription cis-regulatory region binding"/>
    <property type="evidence" value="ECO:0007669"/>
    <property type="project" value="InterPro"/>
</dbReference>
<organism evidence="4">
    <name type="scientific">Echinococcus granulosus</name>
    <name type="common">Hydatid tapeworm</name>
    <dbReference type="NCBI Taxonomy" id="6210"/>
    <lineage>
        <taxon>Eukaryota</taxon>
        <taxon>Metazoa</taxon>
        <taxon>Spiralia</taxon>
        <taxon>Lophotrochozoa</taxon>
        <taxon>Platyhelminthes</taxon>
        <taxon>Cestoda</taxon>
        <taxon>Eucestoda</taxon>
        <taxon>Cyclophyllidea</taxon>
        <taxon>Taeniidae</taxon>
        <taxon>Echinococcus</taxon>
        <taxon>Echinococcus granulosus group</taxon>
    </lineage>
</organism>
<feature type="domain" description="C2H2-type" evidence="3">
    <location>
        <begin position="115"/>
        <end position="140"/>
    </location>
</feature>
<protein>
    <submittedName>
        <fullName evidence="4 6">Zinc finger C2H2 type</fullName>
    </submittedName>
</protein>
<dbReference type="GO" id="GO:0045944">
    <property type="term" value="P:positive regulation of transcription by RNA polymerase II"/>
    <property type="evidence" value="ECO:0007669"/>
    <property type="project" value="InterPro"/>
</dbReference>
<reference evidence="4" key="2">
    <citation type="submission" date="2014-06" db="EMBL/GenBank/DDBJ databases">
        <authorList>
            <person name="Aslett M."/>
        </authorList>
    </citation>
    <scope>NUCLEOTIDE SEQUENCE</scope>
</reference>
<feature type="region of interest" description="Disordered" evidence="2">
    <location>
        <begin position="1"/>
        <end position="20"/>
    </location>
</feature>
<keyword evidence="1" id="KW-0479">Metal-binding</keyword>
<name>A0A068WIL0_ECHGR</name>
<dbReference type="EMBL" id="LK028579">
    <property type="protein sequence ID" value="CDS19605.1"/>
    <property type="molecule type" value="Genomic_DNA"/>
</dbReference>
<reference evidence="4 5" key="1">
    <citation type="journal article" date="2013" name="Nature">
        <title>The genomes of four tapeworm species reveal adaptations to parasitism.</title>
        <authorList>
            <person name="Tsai I.J."/>
            <person name="Zarowiecki M."/>
            <person name="Holroyd N."/>
            <person name="Garciarrubio A."/>
            <person name="Sanchez-Flores A."/>
            <person name="Brooks K.L."/>
            <person name="Tracey A."/>
            <person name="Bobes R.J."/>
            <person name="Fragoso G."/>
            <person name="Sciutto E."/>
            <person name="Aslett M."/>
            <person name="Beasley H."/>
            <person name="Bennett H.M."/>
            <person name="Cai J."/>
            <person name="Camicia F."/>
            <person name="Clark R."/>
            <person name="Cucher M."/>
            <person name="De Silva N."/>
            <person name="Day T.A."/>
            <person name="Deplazes P."/>
            <person name="Estrada K."/>
            <person name="Fernandez C."/>
            <person name="Holland P.W."/>
            <person name="Hou J."/>
            <person name="Hu S."/>
            <person name="Huckvale T."/>
            <person name="Hung S.S."/>
            <person name="Kamenetzky L."/>
            <person name="Keane J.A."/>
            <person name="Kiss F."/>
            <person name="Koziol U."/>
            <person name="Lambert O."/>
            <person name="Liu K."/>
            <person name="Luo X."/>
            <person name="Luo Y."/>
            <person name="Macchiaroli N."/>
            <person name="Nichol S."/>
            <person name="Paps J."/>
            <person name="Parkinson J."/>
            <person name="Pouchkina-Stantcheva N."/>
            <person name="Riddiford N."/>
            <person name="Rosenzvit M."/>
            <person name="Salinas G."/>
            <person name="Wasmuth J.D."/>
            <person name="Zamanian M."/>
            <person name="Zheng Y."/>
            <person name="Cai X."/>
            <person name="Soberon X."/>
            <person name="Olson P.D."/>
            <person name="Laclette J.P."/>
            <person name="Brehm K."/>
            <person name="Berriman M."/>
            <person name="Garciarrubio A."/>
            <person name="Bobes R.J."/>
            <person name="Fragoso G."/>
            <person name="Sanchez-Flores A."/>
            <person name="Estrada K."/>
            <person name="Cevallos M.A."/>
            <person name="Morett E."/>
            <person name="Gonzalez V."/>
            <person name="Portillo T."/>
            <person name="Ochoa-Leyva A."/>
            <person name="Jose M.V."/>
            <person name="Sciutto E."/>
            <person name="Landa A."/>
            <person name="Jimenez L."/>
            <person name="Valdes V."/>
            <person name="Carrero J.C."/>
            <person name="Larralde C."/>
            <person name="Morales-Montor J."/>
            <person name="Limon-Lason J."/>
            <person name="Soberon X."/>
            <person name="Laclette J.P."/>
        </authorList>
    </citation>
    <scope>NUCLEOTIDE SEQUENCE [LARGE SCALE GENOMIC DNA]</scope>
</reference>
<accession>A0A068WIL0</accession>
<dbReference type="Proteomes" id="UP000492820">
    <property type="component" value="Unassembled WGS sequence"/>
</dbReference>
<sequence>MSQNGITSTTTNSKVRHITPPKEELQSLPSSFYNCDICGLQVKTQSNLRAHFIKTHGLVNDAKDIAFLLRKKTDISDVFHCPAPACKYTKSSGVGFSKFWHLKQHYQLVHMKKTFQCATCGQRFSTPSAQAYHAKSCGTHFECPVCGRKYKAKKFLNQHARRSGHDVRARASASRTTPVVRQQSSVNLPTESVLTTAGNEQREAQTPTRLAILPLLILPLGVGTDQASVSAATTSAASLVGEVIAQLRTNLTVLPPVVSTPSTPSVGGCPGPAVQLNSLAYSPEARRPAFALSNSIGNRGGGDDSAGGPTFVPLVDVGTAPLRLSHTHTQTDVNVPPHCPVPAPTAAVTAQQTDFVVFYNNQPTRDSYTATSPPDCHLATAQMSVGNSPPPAAFLPDMSHSSTYMSPGHSIELQYPEMNSNGTMTTYHSQQPPQAQHHAFQQTTVIPTTAVSSATGASLYLPSDTSEGGCYNAFAAAGSNTSPYSGEWRNLRRLDGQSANSVAVETTLDLANFDASNSGNCYWPPAESFAHMQTQTVCDADDLEQWFNNVHTQTSTAAASTQQQSSWTSLFANDGVCVGVNTEMLMTPEHGGSP</sequence>
<gene>
    <name evidence="4" type="ORF">EgrG_000493200</name>
</gene>
<evidence type="ECO:0000256" key="2">
    <source>
        <dbReference type="SAM" id="MobiDB-lite"/>
    </source>
</evidence>
<feature type="region of interest" description="Disordered" evidence="2">
    <location>
        <begin position="161"/>
        <end position="186"/>
    </location>
</feature>
<dbReference type="PROSITE" id="PS00028">
    <property type="entry name" value="ZINC_FINGER_C2H2_1"/>
    <property type="match status" value="2"/>
</dbReference>
<dbReference type="InterPro" id="IPR055303">
    <property type="entry name" value="ATMIN"/>
</dbReference>
<evidence type="ECO:0000313" key="5">
    <source>
        <dbReference type="Proteomes" id="UP000492820"/>
    </source>
</evidence>
<dbReference type="WBParaSite" id="EgrG_000493200">
    <property type="protein sequence ID" value="EgrG_000493200"/>
    <property type="gene ID" value="EgrG_000493200"/>
</dbReference>
<feature type="domain" description="C2H2-type" evidence="3">
    <location>
        <begin position="141"/>
        <end position="165"/>
    </location>
</feature>
<feature type="compositionally biased region" description="Polar residues" evidence="2">
    <location>
        <begin position="173"/>
        <end position="186"/>
    </location>
</feature>
<feature type="domain" description="C2H2-type" evidence="3">
    <location>
        <begin position="33"/>
        <end position="56"/>
    </location>
</feature>
<evidence type="ECO:0000256" key="1">
    <source>
        <dbReference type="PROSITE-ProRule" id="PRU00042"/>
    </source>
</evidence>
<dbReference type="GO" id="GO:0005634">
    <property type="term" value="C:nucleus"/>
    <property type="evidence" value="ECO:0007669"/>
    <property type="project" value="TreeGrafter"/>
</dbReference>
<dbReference type="GO" id="GO:0000981">
    <property type="term" value="F:DNA-binding transcription factor activity, RNA polymerase II-specific"/>
    <property type="evidence" value="ECO:0007669"/>
    <property type="project" value="TreeGrafter"/>
</dbReference>
<proteinExistence type="predicted"/>
<dbReference type="OrthoDB" id="6354171at2759"/>
<reference evidence="6" key="3">
    <citation type="submission" date="2020-10" db="UniProtKB">
        <authorList>
            <consortium name="WormBaseParasite"/>
        </authorList>
    </citation>
    <scope>IDENTIFICATION</scope>
</reference>
<dbReference type="PANTHER" id="PTHR46664">
    <property type="entry name" value="ATM INTERACTOR"/>
    <property type="match status" value="1"/>
</dbReference>
<dbReference type="PROSITE" id="PS50157">
    <property type="entry name" value="ZINC_FINGER_C2H2_2"/>
    <property type="match status" value="3"/>
</dbReference>
<keyword evidence="1" id="KW-0862">Zinc</keyword>
<dbReference type="Pfam" id="PF00096">
    <property type="entry name" value="zf-C2H2"/>
    <property type="match status" value="1"/>
</dbReference>